<evidence type="ECO:0000259" key="1">
    <source>
        <dbReference type="PROSITE" id="PS51462"/>
    </source>
</evidence>
<accession>A0ABU6IK47</accession>
<protein>
    <submittedName>
        <fullName evidence="2">NUDIX domain-containing protein</fullName>
    </submittedName>
</protein>
<dbReference type="SUPFAM" id="SSF55811">
    <property type="entry name" value="Nudix"/>
    <property type="match status" value="1"/>
</dbReference>
<evidence type="ECO:0000313" key="3">
    <source>
        <dbReference type="Proteomes" id="UP001349994"/>
    </source>
</evidence>
<sequence>MSRTPFQVLVLLRRLDAGQTEYLAPKRSGTGVWQGIAGGGKNDGSPREATARETLEKTGIATEKLAALQSVSMAPVLGVAGCYQRGDFVPEIPEHVFCADIDANANVRFSEEHADYRRSSAREAFDLPERESSRKALRASELVARLWRLG</sequence>
<dbReference type="InterPro" id="IPR015797">
    <property type="entry name" value="NUDIX_hydrolase-like_dom_sf"/>
</dbReference>
<gene>
    <name evidence="2" type="ORF">VIN30_10285</name>
</gene>
<dbReference type="Gene3D" id="3.90.79.10">
    <property type="entry name" value="Nucleoside Triphosphate Pyrophosphohydrolase"/>
    <property type="match status" value="1"/>
</dbReference>
<organism evidence="2 3">
    <name type="scientific">Adlercreutzia wanghongyangiae</name>
    <dbReference type="NCBI Taxonomy" id="3111451"/>
    <lineage>
        <taxon>Bacteria</taxon>
        <taxon>Bacillati</taxon>
        <taxon>Actinomycetota</taxon>
        <taxon>Coriobacteriia</taxon>
        <taxon>Eggerthellales</taxon>
        <taxon>Eggerthellaceae</taxon>
        <taxon>Adlercreutzia</taxon>
    </lineage>
</organism>
<dbReference type="PROSITE" id="PS51462">
    <property type="entry name" value="NUDIX"/>
    <property type="match status" value="1"/>
</dbReference>
<dbReference type="EMBL" id="JAYMFF010000023">
    <property type="protein sequence ID" value="MEC4176834.1"/>
    <property type="molecule type" value="Genomic_DNA"/>
</dbReference>
<dbReference type="Pfam" id="PF00293">
    <property type="entry name" value="NUDIX"/>
    <property type="match status" value="1"/>
</dbReference>
<proteinExistence type="predicted"/>
<evidence type="ECO:0000313" key="2">
    <source>
        <dbReference type="EMBL" id="MEC4176834.1"/>
    </source>
</evidence>
<reference evidence="2 3" key="1">
    <citation type="submission" date="2024-01" db="EMBL/GenBank/DDBJ databases">
        <title>novel species in genus Adlercreutzia.</title>
        <authorList>
            <person name="Liu X."/>
        </authorList>
    </citation>
    <scope>NUCLEOTIDE SEQUENCE [LARGE SCALE GENOMIC DNA]</scope>
    <source>
        <strain evidence="2 3">R7</strain>
    </source>
</reference>
<name>A0ABU6IK47_9ACTN</name>
<dbReference type="InterPro" id="IPR000086">
    <property type="entry name" value="NUDIX_hydrolase_dom"/>
</dbReference>
<dbReference type="RefSeq" id="WP_338211369.1">
    <property type="nucleotide sequence ID" value="NZ_JAYMFF010000023.1"/>
</dbReference>
<feature type="domain" description="Nudix hydrolase" evidence="1">
    <location>
        <begin position="1"/>
        <end position="141"/>
    </location>
</feature>
<keyword evidence="3" id="KW-1185">Reference proteome</keyword>
<comment type="caution">
    <text evidence="2">The sequence shown here is derived from an EMBL/GenBank/DDBJ whole genome shotgun (WGS) entry which is preliminary data.</text>
</comment>
<dbReference type="Proteomes" id="UP001349994">
    <property type="component" value="Unassembled WGS sequence"/>
</dbReference>